<feature type="region of interest" description="Disordered" evidence="1">
    <location>
        <begin position="100"/>
        <end position="161"/>
    </location>
</feature>
<protein>
    <submittedName>
        <fullName evidence="2">Uncharacterized protein</fullName>
    </submittedName>
</protein>
<feature type="compositionally biased region" description="Low complexity" evidence="1">
    <location>
        <begin position="194"/>
        <end position="204"/>
    </location>
</feature>
<evidence type="ECO:0000256" key="1">
    <source>
        <dbReference type="SAM" id="MobiDB-lite"/>
    </source>
</evidence>
<gene>
    <name evidence="2" type="ORF">NDU88_006325</name>
</gene>
<dbReference type="AlphaFoldDB" id="A0AAV7RPS3"/>
<feature type="compositionally biased region" description="Gly residues" evidence="1">
    <location>
        <begin position="152"/>
        <end position="161"/>
    </location>
</feature>
<accession>A0AAV7RPS3</accession>
<sequence length="216" mass="22235">MDRRVVQALQLLQEARRLDLLAAGVDHRDRLARQAASGVAPAVAAFLPTRGKRGGTTTQVRRLGRGQSGCSAVAARLEPGARVRRLPVQQEARRAVGRAMAASKEKEGTASAGHAAKAIRKARPPQAGEAVTGALLPRSEGDKGSLENVQGEGRGSIQGGHKGVFAQQEALTGQDREGWGAPVGVGAQGMVSEASTSGDNSSAGSAGGRELSHILE</sequence>
<dbReference type="Proteomes" id="UP001066276">
    <property type="component" value="Chromosome 5"/>
</dbReference>
<evidence type="ECO:0000313" key="2">
    <source>
        <dbReference type="EMBL" id="KAJ1153566.1"/>
    </source>
</evidence>
<proteinExistence type="predicted"/>
<keyword evidence="3" id="KW-1185">Reference proteome</keyword>
<dbReference type="EMBL" id="JANPWB010000009">
    <property type="protein sequence ID" value="KAJ1153566.1"/>
    <property type="molecule type" value="Genomic_DNA"/>
</dbReference>
<feature type="region of interest" description="Disordered" evidence="1">
    <location>
        <begin position="175"/>
        <end position="216"/>
    </location>
</feature>
<comment type="caution">
    <text evidence="2">The sequence shown here is derived from an EMBL/GenBank/DDBJ whole genome shotgun (WGS) entry which is preliminary data.</text>
</comment>
<organism evidence="2 3">
    <name type="scientific">Pleurodeles waltl</name>
    <name type="common">Iberian ribbed newt</name>
    <dbReference type="NCBI Taxonomy" id="8319"/>
    <lineage>
        <taxon>Eukaryota</taxon>
        <taxon>Metazoa</taxon>
        <taxon>Chordata</taxon>
        <taxon>Craniata</taxon>
        <taxon>Vertebrata</taxon>
        <taxon>Euteleostomi</taxon>
        <taxon>Amphibia</taxon>
        <taxon>Batrachia</taxon>
        <taxon>Caudata</taxon>
        <taxon>Salamandroidea</taxon>
        <taxon>Salamandridae</taxon>
        <taxon>Pleurodelinae</taxon>
        <taxon>Pleurodeles</taxon>
    </lineage>
</organism>
<name>A0AAV7RPS3_PLEWA</name>
<reference evidence="2" key="1">
    <citation type="journal article" date="2022" name="bioRxiv">
        <title>Sequencing and chromosome-scale assembly of the giantPleurodeles waltlgenome.</title>
        <authorList>
            <person name="Brown T."/>
            <person name="Elewa A."/>
            <person name="Iarovenko S."/>
            <person name="Subramanian E."/>
            <person name="Araus A.J."/>
            <person name="Petzold A."/>
            <person name="Susuki M."/>
            <person name="Suzuki K.-i.T."/>
            <person name="Hayashi T."/>
            <person name="Toyoda A."/>
            <person name="Oliveira C."/>
            <person name="Osipova E."/>
            <person name="Leigh N.D."/>
            <person name="Simon A."/>
            <person name="Yun M.H."/>
        </authorList>
    </citation>
    <scope>NUCLEOTIDE SEQUENCE</scope>
    <source>
        <strain evidence="2">20211129_DDA</strain>
        <tissue evidence="2">Liver</tissue>
    </source>
</reference>
<evidence type="ECO:0000313" key="3">
    <source>
        <dbReference type="Proteomes" id="UP001066276"/>
    </source>
</evidence>